<keyword evidence="1" id="KW-0596">Phosphopantetheine</keyword>
<evidence type="ECO:0000256" key="2">
    <source>
        <dbReference type="ARBA" id="ARBA00022553"/>
    </source>
</evidence>
<dbReference type="NCBIfam" id="TIGR04556">
    <property type="entry name" value="PKS_assoc"/>
    <property type="match status" value="1"/>
</dbReference>
<sequence length="1259" mass="138375">MATLTQGALVEVHGLPGPAKPVPEASGVGEVDLNGQKAQLLGYDRNVKKWTAATFGGDTIAVDEKYVRPLGFEEISGYDFVFGPKSDFETVGSEMADTLATKGYAVMKLFVSAEDAEECVTVAKKLEDDDQFSRLAVEFERGYLGKDGSAKTLLLDPSSLDVPSYVLDSPLKMMDHNFGAISQMIGAYTQDAMGFDIYSRTNMLLRMPLAEGDEDKYPPADIDDGDAEGYLHTMARKRLTLLQFVGPTGGILRLHPLAEGGQEIVLPAEPGTVVLIVASRYEYSLEAEGESLCLTCFYMAEPAVYEIYGSVKGDTEVLGLLGTGPPPPPGEQVTVNSMYTRYGGGSDAKERFWSAAGKAATDGLTDVPFMRWDNSLYWDPDQTFGGTYTRHGCFGIEGVELFDCKFFEISPAEAKGMDPCQRQVMEVSYMALLEGGWDKRSLQRESQNIGHFVGIDKDDWMCMSAGGLLNLSGAHGAAAAANAITSNRFSYSLNLKGASMTIDTACSSSLVCTHVSKLHLRFKDFEPMPGSIVNGLNLMLYQGPFVGCCAAGMLSHEGRCFTFNATADGYARGELSGAACFKIKQYQNDGQVMACLAGSQANQDGRSASLTAPNGPAQEKCLNAVLRECHLTPTEVDCFECHGTGTSLGDPIEVGALRATMMMIDGVIREHPLVKTSSKSNIGHTELTAGLCGIIKCVMMGIYCNACPNNHIRLLNPHIDSQAYPVYFVTEEVDQGKNEGYMGVSSFGFGGSNARGDIWSRALCGPRSTDPHSGYARIFTPDRIFIWSEISKQALPQPGFKSREEGALDNLKDYEDAYMVGEQPTEDDSLYVIGSFNGWSMPEKMEFIEETGCYIFALPLGEACVEQFQICMNKNEYFKIFPASKMANEEAIILGPGVAPQGNHWVIDGRPKKKPQGTVYQITLQWDVESRKKTISWEASKDDYMMSLAGELQPFRHRYHIVSSWSNWKPVEMQQVKGEKPGTLETTVRVGIMRHEEFRIQRDKDKFQSIYPARQRASESDDANVVWQWTQAGVASIRERGDLEKYGNPQVGSTFTSAHLAIAVKSDSSYTTDGLAAMGLITSGGAQSVPICGPDHYGEGKYWMMSGFMGEEIKILLRIWEGEIEVSTVNSRIGTRTWTNQQAALRRKYFVSGTWNDFGFTQMEADPNAEGATVHYLTVTMESTRMVMFHIVMDEDRAQTIHPDMNLTDQLLSPAVGPDAKGEGHFWGMYVEKGTTIEIKLDLSQDDRRKVVTWTPASR</sequence>
<dbReference type="AlphaFoldDB" id="A0A7S4SW43"/>
<gene>
    <name evidence="5" type="ORF">AMON00008_LOCUS57498</name>
</gene>
<evidence type="ECO:0000313" key="5">
    <source>
        <dbReference type="EMBL" id="CAE4657444.1"/>
    </source>
</evidence>
<protein>
    <recommendedName>
        <fullName evidence="4">Ketosynthase family 3 (KS3) domain-containing protein</fullName>
    </recommendedName>
</protein>
<keyword evidence="2" id="KW-0597">Phosphoprotein</keyword>
<name>A0A7S4SW43_9DINO</name>
<evidence type="ECO:0000259" key="4">
    <source>
        <dbReference type="PROSITE" id="PS52004"/>
    </source>
</evidence>
<dbReference type="SUPFAM" id="SSF53901">
    <property type="entry name" value="Thiolase-like"/>
    <property type="match status" value="1"/>
</dbReference>
<accession>A0A7S4SW43</accession>
<proteinExistence type="inferred from homology"/>
<reference evidence="5" key="1">
    <citation type="submission" date="2021-01" db="EMBL/GenBank/DDBJ databases">
        <authorList>
            <person name="Corre E."/>
            <person name="Pelletier E."/>
            <person name="Niang G."/>
            <person name="Scheremetjew M."/>
            <person name="Finn R."/>
            <person name="Kale V."/>
            <person name="Holt S."/>
            <person name="Cochrane G."/>
            <person name="Meng A."/>
            <person name="Brown T."/>
            <person name="Cohen L."/>
        </authorList>
    </citation>
    <scope>NUCLEOTIDE SEQUENCE</scope>
    <source>
        <strain evidence="5">CCMP3105</strain>
    </source>
</reference>
<keyword evidence="3" id="KW-0808">Transferase</keyword>
<dbReference type="InterPro" id="IPR016039">
    <property type="entry name" value="Thiolase-like"/>
</dbReference>
<dbReference type="InterPro" id="IPR030834">
    <property type="entry name" value="PKS_assoc_dom"/>
</dbReference>
<dbReference type="GO" id="GO:0006633">
    <property type="term" value="P:fatty acid biosynthetic process"/>
    <property type="evidence" value="ECO:0007669"/>
    <property type="project" value="TreeGrafter"/>
</dbReference>
<feature type="domain" description="Ketosynthase family 3 (KS3)" evidence="4">
    <location>
        <begin position="330"/>
        <end position="760"/>
    </location>
</feature>
<evidence type="ECO:0000256" key="3">
    <source>
        <dbReference type="RuleBase" id="RU003694"/>
    </source>
</evidence>
<dbReference type="InterPro" id="IPR020841">
    <property type="entry name" value="PKS_Beta-ketoAc_synthase_dom"/>
</dbReference>
<dbReference type="PANTHER" id="PTHR43775">
    <property type="entry name" value="FATTY ACID SYNTHASE"/>
    <property type="match status" value="1"/>
</dbReference>
<organism evidence="5">
    <name type="scientific">Alexandrium monilatum</name>
    <dbReference type="NCBI Taxonomy" id="311494"/>
    <lineage>
        <taxon>Eukaryota</taxon>
        <taxon>Sar</taxon>
        <taxon>Alveolata</taxon>
        <taxon>Dinophyceae</taxon>
        <taxon>Gonyaulacales</taxon>
        <taxon>Pyrocystaceae</taxon>
        <taxon>Alexandrium</taxon>
    </lineage>
</organism>
<dbReference type="PROSITE" id="PS52004">
    <property type="entry name" value="KS3_2"/>
    <property type="match status" value="1"/>
</dbReference>
<dbReference type="InterPro" id="IPR014031">
    <property type="entry name" value="Ketoacyl_synth_C"/>
</dbReference>
<dbReference type="SMART" id="SM00825">
    <property type="entry name" value="PKS_KS"/>
    <property type="match status" value="1"/>
</dbReference>
<dbReference type="EMBL" id="HBNR01080488">
    <property type="protein sequence ID" value="CAE4657444.1"/>
    <property type="molecule type" value="Transcribed_RNA"/>
</dbReference>
<dbReference type="InterPro" id="IPR014030">
    <property type="entry name" value="Ketoacyl_synth_N"/>
</dbReference>
<dbReference type="Pfam" id="PF00109">
    <property type="entry name" value="ketoacyl-synt"/>
    <property type="match status" value="1"/>
</dbReference>
<dbReference type="CDD" id="cd00833">
    <property type="entry name" value="PKS"/>
    <property type="match status" value="1"/>
</dbReference>
<dbReference type="PANTHER" id="PTHR43775:SF37">
    <property type="entry name" value="SI:DKEY-61P9.11"/>
    <property type="match status" value="1"/>
</dbReference>
<dbReference type="Gene3D" id="3.40.47.10">
    <property type="match status" value="1"/>
</dbReference>
<dbReference type="InterPro" id="IPR050091">
    <property type="entry name" value="PKS_NRPS_Biosynth_Enz"/>
</dbReference>
<comment type="similarity">
    <text evidence="3">Belongs to the thiolase-like superfamily. Beta-ketoacyl-ACP synthases family.</text>
</comment>
<dbReference type="Pfam" id="PF02801">
    <property type="entry name" value="Ketoacyl-synt_C"/>
    <property type="match status" value="1"/>
</dbReference>
<evidence type="ECO:0000256" key="1">
    <source>
        <dbReference type="ARBA" id="ARBA00022450"/>
    </source>
</evidence>
<dbReference type="GO" id="GO:0004312">
    <property type="term" value="F:fatty acid synthase activity"/>
    <property type="evidence" value="ECO:0007669"/>
    <property type="project" value="TreeGrafter"/>
</dbReference>